<name>A0A815YF60_9BILA</name>
<dbReference type="EMBL" id="CAJNOG010008633">
    <property type="protein sequence ID" value="CAF1569477.1"/>
    <property type="molecule type" value="Genomic_DNA"/>
</dbReference>
<feature type="non-terminal residue" evidence="2">
    <location>
        <position position="76"/>
    </location>
</feature>
<evidence type="ECO:0000313" key="3">
    <source>
        <dbReference type="Proteomes" id="UP000663845"/>
    </source>
</evidence>
<comment type="caution">
    <text evidence="2">The sequence shown here is derived from an EMBL/GenBank/DDBJ whole genome shotgun (WGS) entry which is preliminary data.</text>
</comment>
<proteinExistence type="predicted"/>
<dbReference type="Proteomes" id="UP000663845">
    <property type="component" value="Unassembled WGS sequence"/>
</dbReference>
<feature type="domain" description="EGF-like" evidence="1">
    <location>
        <begin position="63"/>
        <end position="74"/>
    </location>
</feature>
<evidence type="ECO:0000259" key="1">
    <source>
        <dbReference type="PROSITE" id="PS00022"/>
    </source>
</evidence>
<reference evidence="2" key="1">
    <citation type="submission" date="2021-02" db="EMBL/GenBank/DDBJ databases">
        <authorList>
            <person name="Nowell W R."/>
        </authorList>
    </citation>
    <scope>NUCLEOTIDE SEQUENCE</scope>
</reference>
<protein>
    <recommendedName>
        <fullName evidence="1">EGF-like domain-containing protein</fullName>
    </recommendedName>
</protein>
<dbReference type="AlphaFoldDB" id="A0A815YF60"/>
<dbReference type="PROSITE" id="PS00022">
    <property type="entry name" value="EGF_1"/>
    <property type="match status" value="1"/>
</dbReference>
<organism evidence="2 3">
    <name type="scientific">Adineta steineri</name>
    <dbReference type="NCBI Taxonomy" id="433720"/>
    <lineage>
        <taxon>Eukaryota</taxon>
        <taxon>Metazoa</taxon>
        <taxon>Spiralia</taxon>
        <taxon>Gnathifera</taxon>
        <taxon>Rotifera</taxon>
        <taxon>Eurotatoria</taxon>
        <taxon>Bdelloidea</taxon>
        <taxon>Adinetida</taxon>
        <taxon>Adinetidae</taxon>
        <taxon>Adineta</taxon>
    </lineage>
</organism>
<gene>
    <name evidence="2" type="ORF">JYZ213_LOCUS47282</name>
</gene>
<dbReference type="InterPro" id="IPR000742">
    <property type="entry name" value="EGF"/>
</dbReference>
<sequence>MPPFSWMLNMANKNKNETINSTITTSTSSTTTTTIYQTPSAFFEYCKNKQCLHDGRLNSDCLCICLPAFTGDNCET</sequence>
<accession>A0A815YF60</accession>
<evidence type="ECO:0000313" key="2">
    <source>
        <dbReference type="EMBL" id="CAF1569477.1"/>
    </source>
</evidence>